<dbReference type="PANTHER" id="PTHR43436:SF1">
    <property type="entry name" value="TRANSCRIPTIONAL REGULATORY PROTEIN"/>
    <property type="match status" value="1"/>
</dbReference>
<dbReference type="InterPro" id="IPR009594">
    <property type="entry name" value="Tscrpt_reg_HTH_AraC_N"/>
</dbReference>
<keyword evidence="6" id="KW-1185">Reference proteome</keyword>
<evidence type="ECO:0000259" key="4">
    <source>
        <dbReference type="PROSITE" id="PS01124"/>
    </source>
</evidence>
<dbReference type="InterPro" id="IPR009057">
    <property type="entry name" value="Homeodomain-like_sf"/>
</dbReference>
<dbReference type="Gene3D" id="1.10.10.60">
    <property type="entry name" value="Homeodomain-like"/>
    <property type="match status" value="2"/>
</dbReference>
<dbReference type="SMART" id="SM00342">
    <property type="entry name" value="HTH_ARAC"/>
    <property type="match status" value="1"/>
</dbReference>
<reference evidence="5" key="1">
    <citation type="journal article" date="2014" name="Int. J. Syst. Evol. Microbiol.">
        <title>Complete genome of a new Firmicutes species belonging to the dominant human colonic microbiota ('Ruminococcus bicirculans') reveals two chromosomes and a selective capacity to utilize plant glucans.</title>
        <authorList>
            <consortium name="NISC Comparative Sequencing Program"/>
            <person name="Wegmann U."/>
            <person name="Louis P."/>
            <person name="Goesmann A."/>
            <person name="Henrissat B."/>
            <person name="Duncan S.H."/>
            <person name="Flint H.J."/>
        </authorList>
    </citation>
    <scope>NUCLEOTIDE SEQUENCE</scope>
    <source>
        <strain evidence="5">NBRC 103855</strain>
    </source>
</reference>
<keyword evidence="3" id="KW-0804">Transcription</keyword>
<dbReference type="PROSITE" id="PS01124">
    <property type="entry name" value="HTH_ARAC_FAMILY_2"/>
    <property type="match status" value="1"/>
</dbReference>
<keyword evidence="1" id="KW-0805">Transcription regulation</keyword>
<feature type="domain" description="HTH araC/xylS-type" evidence="4">
    <location>
        <begin position="190"/>
        <end position="288"/>
    </location>
</feature>
<evidence type="ECO:0000313" key="5">
    <source>
        <dbReference type="EMBL" id="GLQ12082.1"/>
    </source>
</evidence>
<proteinExistence type="predicted"/>
<name>A0ABQ5UJ56_9HYPH</name>
<dbReference type="InterPro" id="IPR018062">
    <property type="entry name" value="HTH_AraC-typ_CS"/>
</dbReference>
<dbReference type="InterPro" id="IPR018060">
    <property type="entry name" value="HTH_AraC"/>
</dbReference>
<evidence type="ECO:0000256" key="1">
    <source>
        <dbReference type="ARBA" id="ARBA00023015"/>
    </source>
</evidence>
<sequence length="299" mass="32188">MLNELSDALKLFLDSQGVEFGVFDTPIPGMMIGHAEAQKLPDYAIYRPTLGVVVQGAKQVWLGEQVLDYHEGEALLVSVSLLAKGVITQASAEKPFLGVTIELDTAVLREVGASLAAPPEPAGASLSVHALGPEALDCLVRLARLLNTPDAMPVLYPGMLRELSYWLLKGETGADLWALTKPEGMSDRIENALALLRTDFAAPILVEDLAATAGMGLTSFHRHFKALTRLTPIQYQKQLRLVEARKILDAGTDNVTGAAFAVGYESAAQFSRDYSRFYGLPPKRDTLARRLGIASASAA</sequence>
<gene>
    <name evidence="5" type="ORF">GCM10007913_40140</name>
</gene>
<keyword evidence="2" id="KW-0238">DNA-binding</keyword>
<comment type="caution">
    <text evidence="5">The sequence shown here is derived from an EMBL/GenBank/DDBJ whole genome shotgun (WGS) entry which is preliminary data.</text>
</comment>
<dbReference type="EMBL" id="BSNG01000003">
    <property type="protein sequence ID" value="GLQ12082.1"/>
    <property type="molecule type" value="Genomic_DNA"/>
</dbReference>
<evidence type="ECO:0000313" key="6">
    <source>
        <dbReference type="Proteomes" id="UP001161406"/>
    </source>
</evidence>
<evidence type="ECO:0000256" key="2">
    <source>
        <dbReference type="ARBA" id="ARBA00023125"/>
    </source>
</evidence>
<dbReference type="PROSITE" id="PS00041">
    <property type="entry name" value="HTH_ARAC_FAMILY_1"/>
    <property type="match status" value="1"/>
</dbReference>
<dbReference type="SUPFAM" id="SSF46689">
    <property type="entry name" value="Homeodomain-like"/>
    <property type="match status" value="2"/>
</dbReference>
<accession>A0ABQ5UJ56</accession>
<evidence type="ECO:0000256" key="3">
    <source>
        <dbReference type="ARBA" id="ARBA00023163"/>
    </source>
</evidence>
<dbReference type="RefSeq" id="WP_284393877.1">
    <property type="nucleotide sequence ID" value="NZ_BSNG01000003.1"/>
</dbReference>
<organism evidence="5 6">
    <name type="scientific">Devosia yakushimensis</name>
    <dbReference type="NCBI Taxonomy" id="470028"/>
    <lineage>
        <taxon>Bacteria</taxon>
        <taxon>Pseudomonadati</taxon>
        <taxon>Pseudomonadota</taxon>
        <taxon>Alphaproteobacteria</taxon>
        <taxon>Hyphomicrobiales</taxon>
        <taxon>Devosiaceae</taxon>
        <taxon>Devosia</taxon>
    </lineage>
</organism>
<dbReference type="PANTHER" id="PTHR43436">
    <property type="entry name" value="ARAC-FAMILY TRANSCRIPTIONAL REGULATOR"/>
    <property type="match status" value="1"/>
</dbReference>
<dbReference type="Pfam" id="PF06719">
    <property type="entry name" value="AraC_N"/>
    <property type="match status" value="1"/>
</dbReference>
<dbReference type="Pfam" id="PF12833">
    <property type="entry name" value="HTH_18"/>
    <property type="match status" value="1"/>
</dbReference>
<dbReference type="Proteomes" id="UP001161406">
    <property type="component" value="Unassembled WGS sequence"/>
</dbReference>
<reference evidence="5" key="2">
    <citation type="submission" date="2023-01" db="EMBL/GenBank/DDBJ databases">
        <title>Draft genome sequence of Devosia yakushimensis strain NBRC 103855.</title>
        <authorList>
            <person name="Sun Q."/>
            <person name="Mori K."/>
        </authorList>
    </citation>
    <scope>NUCLEOTIDE SEQUENCE</scope>
    <source>
        <strain evidence="5">NBRC 103855</strain>
    </source>
</reference>
<protein>
    <submittedName>
        <fullName evidence="5">AraC family transcriptional regulator</fullName>
    </submittedName>
</protein>